<dbReference type="InParanoid" id="A0A0C2SQ58"/>
<dbReference type="GO" id="GO:0008270">
    <property type="term" value="F:zinc ion binding"/>
    <property type="evidence" value="ECO:0007669"/>
    <property type="project" value="UniProtKB-KW"/>
</dbReference>
<proteinExistence type="predicted"/>
<keyword evidence="2" id="KW-0863">Zinc-finger</keyword>
<evidence type="ECO:0000256" key="2">
    <source>
        <dbReference type="PROSITE-ProRule" id="PRU00047"/>
    </source>
</evidence>
<keyword evidence="1" id="KW-0507">mRNA processing</keyword>
<dbReference type="EMBL" id="KN818442">
    <property type="protein sequence ID" value="KIL56154.1"/>
    <property type="molecule type" value="Genomic_DNA"/>
</dbReference>
<protein>
    <recommendedName>
        <fullName evidence="4">CCHC-type domain-containing protein</fullName>
    </recommendedName>
</protein>
<feature type="compositionally biased region" description="Pro residues" evidence="3">
    <location>
        <begin position="165"/>
        <end position="180"/>
    </location>
</feature>
<dbReference type="PROSITE" id="PS50158">
    <property type="entry name" value="ZF_CCHC"/>
    <property type="match status" value="1"/>
</dbReference>
<evidence type="ECO:0000313" key="5">
    <source>
        <dbReference type="EMBL" id="KIL56154.1"/>
    </source>
</evidence>
<evidence type="ECO:0000313" key="6">
    <source>
        <dbReference type="Proteomes" id="UP000054549"/>
    </source>
</evidence>
<dbReference type="GO" id="GO:0006397">
    <property type="term" value="P:mRNA processing"/>
    <property type="evidence" value="ECO:0007669"/>
    <property type="project" value="UniProtKB-KW"/>
</dbReference>
<dbReference type="OrthoDB" id="3263571at2759"/>
<accession>A0A0C2SQ58</accession>
<sequence>MDKLYQKKSFGFPKLKIDYQTNQVNRWKQISGDHLLPDWFFEGNYAPGTLEEHLPEELLRTEPTVVAGPSNPEPAQTRPSFSANVESSSEESEGESGTSEEFVDTDQSAELEYTGEEQQEQNQEEEEDQENQESSSSSSDEDQPETGTQTVTHVTPLPPLQINLPPLPQEPPPPPSPDPSSPDIEMSTAPPPTNNTGLPIKLPFPDPFTGKRHESTGFLQSCISYMVFYAEQFNNDAKKTVFILLLCKGNASTWSDTKMKKLNSDTPGTWAEFQIRFNDQWEEVNSAGAVMNAIKRLKLSHKFGMDKLTARFDELVPYCGLGGNDFMMIELFCNTLPTKIRKHVFLQNPKTYDNTRKAAVQYGIANDRIDIAEGRKPKYGVTGFHQSLSSQRDPYAMDVDAIDLEEEGTNIRFTKLSPSQMEEYKSQGKCFNCRQRGHMSRNCPNRRNNGYKGKRPQKGNGNWRKGKPSRSIRSVETDNEPAEEDKEEGSSKGGDITRIRAMIANLDADERSELFGKDFQ</sequence>
<dbReference type="Gene3D" id="4.10.60.10">
    <property type="entry name" value="Zinc finger, CCHC-type"/>
    <property type="match status" value="1"/>
</dbReference>
<dbReference type="Proteomes" id="UP000054549">
    <property type="component" value="Unassembled WGS sequence"/>
</dbReference>
<organism evidence="5 6">
    <name type="scientific">Amanita muscaria (strain Koide BX008)</name>
    <dbReference type="NCBI Taxonomy" id="946122"/>
    <lineage>
        <taxon>Eukaryota</taxon>
        <taxon>Fungi</taxon>
        <taxon>Dikarya</taxon>
        <taxon>Basidiomycota</taxon>
        <taxon>Agaricomycotina</taxon>
        <taxon>Agaricomycetes</taxon>
        <taxon>Agaricomycetidae</taxon>
        <taxon>Agaricales</taxon>
        <taxon>Pluteineae</taxon>
        <taxon>Amanitaceae</taxon>
        <taxon>Amanita</taxon>
    </lineage>
</organism>
<keyword evidence="2" id="KW-0862">Zinc</keyword>
<feature type="region of interest" description="Disordered" evidence="3">
    <location>
        <begin position="61"/>
        <end position="208"/>
    </location>
</feature>
<dbReference type="GO" id="GO:0003676">
    <property type="term" value="F:nucleic acid binding"/>
    <property type="evidence" value="ECO:0007669"/>
    <property type="project" value="InterPro"/>
</dbReference>
<keyword evidence="6" id="KW-1185">Reference proteome</keyword>
<dbReference type="AlphaFoldDB" id="A0A0C2SQ58"/>
<evidence type="ECO:0000259" key="4">
    <source>
        <dbReference type="PROSITE" id="PS50158"/>
    </source>
</evidence>
<evidence type="ECO:0000256" key="1">
    <source>
        <dbReference type="ARBA" id="ARBA00022664"/>
    </source>
</evidence>
<feature type="domain" description="CCHC-type" evidence="4">
    <location>
        <begin position="429"/>
        <end position="445"/>
    </location>
</feature>
<dbReference type="InterPro" id="IPR032549">
    <property type="entry name" value="DUF4939"/>
</dbReference>
<feature type="compositionally biased region" description="Polar residues" evidence="3">
    <location>
        <begin position="73"/>
        <end position="85"/>
    </location>
</feature>
<dbReference type="Pfam" id="PF16297">
    <property type="entry name" value="DUF4939"/>
    <property type="match status" value="1"/>
</dbReference>
<feature type="compositionally biased region" description="Acidic residues" evidence="3">
    <location>
        <begin position="101"/>
        <end position="131"/>
    </location>
</feature>
<feature type="region of interest" description="Disordered" evidence="3">
    <location>
        <begin position="435"/>
        <end position="498"/>
    </location>
</feature>
<dbReference type="InterPro" id="IPR036875">
    <property type="entry name" value="Znf_CCHC_sf"/>
</dbReference>
<dbReference type="SMART" id="SM00343">
    <property type="entry name" value="ZnF_C2HC"/>
    <property type="match status" value="1"/>
</dbReference>
<dbReference type="SUPFAM" id="SSF57756">
    <property type="entry name" value="Retrovirus zinc finger-like domains"/>
    <property type="match status" value="1"/>
</dbReference>
<evidence type="ECO:0000256" key="3">
    <source>
        <dbReference type="SAM" id="MobiDB-lite"/>
    </source>
</evidence>
<reference evidence="5 6" key="1">
    <citation type="submission" date="2014-04" db="EMBL/GenBank/DDBJ databases">
        <title>Evolutionary Origins and Diversification of the Mycorrhizal Mutualists.</title>
        <authorList>
            <consortium name="DOE Joint Genome Institute"/>
            <consortium name="Mycorrhizal Genomics Consortium"/>
            <person name="Kohler A."/>
            <person name="Kuo A."/>
            <person name="Nagy L.G."/>
            <person name="Floudas D."/>
            <person name="Copeland A."/>
            <person name="Barry K.W."/>
            <person name="Cichocki N."/>
            <person name="Veneault-Fourrey C."/>
            <person name="LaButti K."/>
            <person name="Lindquist E.A."/>
            <person name="Lipzen A."/>
            <person name="Lundell T."/>
            <person name="Morin E."/>
            <person name="Murat C."/>
            <person name="Riley R."/>
            <person name="Ohm R."/>
            <person name="Sun H."/>
            <person name="Tunlid A."/>
            <person name="Henrissat B."/>
            <person name="Grigoriev I.V."/>
            <person name="Hibbett D.S."/>
            <person name="Martin F."/>
        </authorList>
    </citation>
    <scope>NUCLEOTIDE SEQUENCE [LARGE SCALE GENOMIC DNA]</scope>
    <source>
        <strain evidence="5 6">Koide BX008</strain>
    </source>
</reference>
<feature type="compositionally biased region" description="Acidic residues" evidence="3">
    <location>
        <begin position="477"/>
        <end position="487"/>
    </location>
</feature>
<dbReference type="HOGENOM" id="CLU_039846_1_0_1"/>
<name>A0A0C2SQ58_AMAMK</name>
<gene>
    <name evidence="5" type="ORF">M378DRAFT_17328</name>
</gene>
<keyword evidence="2" id="KW-0479">Metal-binding</keyword>
<dbReference type="Pfam" id="PF00098">
    <property type="entry name" value="zf-CCHC"/>
    <property type="match status" value="1"/>
</dbReference>
<dbReference type="InterPro" id="IPR001878">
    <property type="entry name" value="Znf_CCHC"/>
</dbReference>